<name>A0A8A1LQN2_AJEC8</name>
<accession>A0A8A1LQN2</accession>
<evidence type="ECO:0000256" key="1">
    <source>
        <dbReference type="SAM" id="MobiDB-lite"/>
    </source>
</evidence>
<dbReference type="Proteomes" id="UP000663419">
    <property type="component" value="Chromosome 3"/>
</dbReference>
<dbReference type="VEuPathDB" id="FungiDB:I7I53_01790"/>
<protein>
    <submittedName>
        <fullName evidence="2">mRNA cleavage factor complex component Pcf11</fullName>
    </submittedName>
</protein>
<evidence type="ECO:0000313" key="3">
    <source>
        <dbReference type="Proteomes" id="UP000663419"/>
    </source>
</evidence>
<dbReference type="AlphaFoldDB" id="A0A8A1LQN2"/>
<sequence length="86" mass="9622">MLLSKLGQLRFRISRPGSSRISSGGIVALLRLQPLLHGETLQLRRKFPHDIPNPPIKLPPSNTQLMGSSPIFQLKRPSHTDNHPKT</sequence>
<feature type="region of interest" description="Disordered" evidence="1">
    <location>
        <begin position="46"/>
        <end position="86"/>
    </location>
</feature>
<dbReference type="EMBL" id="CP069104">
    <property type="protein sequence ID" value="QSS54287.1"/>
    <property type="molecule type" value="Genomic_DNA"/>
</dbReference>
<proteinExistence type="predicted"/>
<reference evidence="2" key="1">
    <citation type="submission" date="2021-01" db="EMBL/GenBank/DDBJ databases">
        <title>Chromosome-level genome assembly of a human fungal pathogen reveals clustering of transcriptionally co-regulated genes.</title>
        <authorList>
            <person name="Voorhies M."/>
            <person name="Cohen S."/>
            <person name="Shea T.P."/>
            <person name="Petrus S."/>
            <person name="Munoz J.F."/>
            <person name="Poplawski S."/>
            <person name="Goldman W.E."/>
            <person name="Michael T."/>
            <person name="Cuomo C.A."/>
            <person name="Sil A."/>
            <person name="Beyhan S."/>
        </authorList>
    </citation>
    <scope>NUCLEOTIDE SEQUENCE</scope>
    <source>
        <strain evidence="2">H88</strain>
    </source>
</reference>
<gene>
    <name evidence="2" type="ORF">I7I53_01790</name>
</gene>
<feature type="compositionally biased region" description="Polar residues" evidence="1">
    <location>
        <begin position="60"/>
        <end position="71"/>
    </location>
</feature>
<evidence type="ECO:0000313" key="2">
    <source>
        <dbReference type="EMBL" id="QSS54287.1"/>
    </source>
</evidence>
<organism evidence="2 3">
    <name type="scientific">Ajellomyces capsulatus (strain H88)</name>
    <name type="common">Darling's disease fungus</name>
    <name type="synonym">Histoplasma capsulatum</name>
    <dbReference type="NCBI Taxonomy" id="544711"/>
    <lineage>
        <taxon>Eukaryota</taxon>
        <taxon>Fungi</taxon>
        <taxon>Dikarya</taxon>
        <taxon>Ascomycota</taxon>
        <taxon>Pezizomycotina</taxon>
        <taxon>Eurotiomycetes</taxon>
        <taxon>Eurotiomycetidae</taxon>
        <taxon>Onygenales</taxon>
        <taxon>Ajellomycetaceae</taxon>
        <taxon>Histoplasma</taxon>
    </lineage>
</organism>